<dbReference type="OrthoDB" id="60033at2759"/>
<reference evidence="2 4" key="1">
    <citation type="journal article" date="2012" name="Nature">
        <title>Algal genomes reveal evolutionary mosaicism and the fate of nucleomorphs.</title>
        <authorList>
            <consortium name="DOE Joint Genome Institute"/>
            <person name="Curtis B.A."/>
            <person name="Tanifuji G."/>
            <person name="Burki F."/>
            <person name="Gruber A."/>
            <person name="Irimia M."/>
            <person name="Maruyama S."/>
            <person name="Arias M.C."/>
            <person name="Ball S.G."/>
            <person name="Gile G.H."/>
            <person name="Hirakawa Y."/>
            <person name="Hopkins J.F."/>
            <person name="Kuo A."/>
            <person name="Rensing S.A."/>
            <person name="Schmutz J."/>
            <person name="Symeonidi A."/>
            <person name="Elias M."/>
            <person name="Eveleigh R.J."/>
            <person name="Herman E.K."/>
            <person name="Klute M.J."/>
            <person name="Nakayama T."/>
            <person name="Obornik M."/>
            <person name="Reyes-Prieto A."/>
            <person name="Armbrust E.V."/>
            <person name="Aves S.J."/>
            <person name="Beiko R.G."/>
            <person name="Coutinho P."/>
            <person name="Dacks J.B."/>
            <person name="Durnford D.G."/>
            <person name="Fast N.M."/>
            <person name="Green B.R."/>
            <person name="Grisdale C.J."/>
            <person name="Hempel F."/>
            <person name="Henrissat B."/>
            <person name="Hoppner M.P."/>
            <person name="Ishida K."/>
            <person name="Kim E."/>
            <person name="Koreny L."/>
            <person name="Kroth P.G."/>
            <person name="Liu Y."/>
            <person name="Malik S.B."/>
            <person name="Maier U.G."/>
            <person name="McRose D."/>
            <person name="Mock T."/>
            <person name="Neilson J.A."/>
            <person name="Onodera N.T."/>
            <person name="Poole A.M."/>
            <person name="Pritham E.J."/>
            <person name="Richards T.A."/>
            <person name="Rocap G."/>
            <person name="Roy S.W."/>
            <person name="Sarai C."/>
            <person name="Schaack S."/>
            <person name="Shirato S."/>
            <person name="Slamovits C.H."/>
            <person name="Spencer D.F."/>
            <person name="Suzuki S."/>
            <person name="Worden A.Z."/>
            <person name="Zauner S."/>
            <person name="Barry K."/>
            <person name="Bell C."/>
            <person name="Bharti A.K."/>
            <person name="Crow J.A."/>
            <person name="Grimwood J."/>
            <person name="Kramer R."/>
            <person name="Lindquist E."/>
            <person name="Lucas S."/>
            <person name="Salamov A."/>
            <person name="McFadden G.I."/>
            <person name="Lane C.E."/>
            <person name="Keeling P.J."/>
            <person name="Gray M.W."/>
            <person name="Grigoriev I.V."/>
            <person name="Archibald J.M."/>
        </authorList>
    </citation>
    <scope>NUCLEOTIDE SEQUENCE</scope>
    <source>
        <strain evidence="2 4">CCMP2712</strain>
    </source>
</reference>
<dbReference type="RefSeq" id="XP_005821260.1">
    <property type="nucleotide sequence ID" value="XM_005821203.1"/>
</dbReference>
<sequence>ADVFETLDVVFEKFDDAVARYGMYKYQHVGDWYIITCPRAAMPFDRAVQERPYPGMYYRKMCQLASELVCIAKMQKIEDMQLGLKVGIHCGAAAGAVIGRHRSFYCVYGDTTNTAARMCKYAEVNKI</sequence>
<dbReference type="PaxDb" id="55529-EKX34280"/>
<accession>L1IEN7</accession>
<reference evidence="4" key="2">
    <citation type="submission" date="2012-11" db="EMBL/GenBank/DDBJ databases">
        <authorList>
            <person name="Kuo A."/>
            <person name="Curtis B.A."/>
            <person name="Tanifuji G."/>
            <person name="Burki F."/>
            <person name="Gruber A."/>
            <person name="Irimia M."/>
            <person name="Maruyama S."/>
            <person name="Arias M.C."/>
            <person name="Ball S.G."/>
            <person name="Gile G.H."/>
            <person name="Hirakawa Y."/>
            <person name="Hopkins J.F."/>
            <person name="Rensing S.A."/>
            <person name="Schmutz J."/>
            <person name="Symeonidi A."/>
            <person name="Elias M."/>
            <person name="Eveleigh R.J."/>
            <person name="Herman E.K."/>
            <person name="Klute M.J."/>
            <person name="Nakayama T."/>
            <person name="Obornik M."/>
            <person name="Reyes-Prieto A."/>
            <person name="Armbrust E.V."/>
            <person name="Aves S.J."/>
            <person name="Beiko R.G."/>
            <person name="Coutinho P."/>
            <person name="Dacks J.B."/>
            <person name="Durnford D.G."/>
            <person name="Fast N.M."/>
            <person name="Green B.R."/>
            <person name="Grisdale C."/>
            <person name="Hempe F."/>
            <person name="Henrissat B."/>
            <person name="Hoppner M.P."/>
            <person name="Ishida K.-I."/>
            <person name="Kim E."/>
            <person name="Koreny L."/>
            <person name="Kroth P.G."/>
            <person name="Liu Y."/>
            <person name="Malik S.-B."/>
            <person name="Maier U.G."/>
            <person name="McRose D."/>
            <person name="Mock T."/>
            <person name="Neilson J.A."/>
            <person name="Onodera N.T."/>
            <person name="Poole A.M."/>
            <person name="Pritham E.J."/>
            <person name="Richards T.A."/>
            <person name="Rocap G."/>
            <person name="Roy S.W."/>
            <person name="Sarai C."/>
            <person name="Schaack S."/>
            <person name="Shirato S."/>
            <person name="Slamovits C.H."/>
            <person name="Spencer D.F."/>
            <person name="Suzuki S."/>
            <person name="Worden A.Z."/>
            <person name="Zauner S."/>
            <person name="Barry K."/>
            <person name="Bell C."/>
            <person name="Bharti A.K."/>
            <person name="Crow J.A."/>
            <person name="Grimwood J."/>
            <person name="Kramer R."/>
            <person name="Lindquist E."/>
            <person name="Lucas S."/>
            <person name="Salamov A."/>
            <person name="McFadden G.I."/>
            <person name="Lane C.E."/>
            <person name="Keeling P.J."/>
            <person name="Gray M.W."/>
            <person name="Grigoriev I.V."/>
            <person name="Archibald J.M."/>
        </authorList>
    </citation>
    <scope>NUCLEOTIDE SEQUENCE</scope>
    <source>
        <strain evidence="4">CCMP2712</strain>
    </source>
</reference>
<dbReference type="SUPFAM" id="SSF55073">
    <property type="entry name" value="Nucleotide cyclase"/>
    <property type="match status" value="1"/>
</dbReference>
<keyword evidence="4" id="KW-1185">Reference proteome</keyword>
<feature type="non-terminal residue" evidence="2">
    <location>
        <position position="127"/>
    </location>
</feature>
<dbReference type="GO" id="GO:0070482">
    <property type="term" value="P:response to oxygen levels"/>
    <property type="evidence" value="ECO:0007669"/>
    <property type="project" value="TreeGrafter"/>
</dbReference>
<dbReference type="Pfam" id="PF00211">
    <property type="entry name" value="Guanylate_cyc"/>
    <property type="match status" value="1"/>
</dbReference>
<dbReference type="PANTHER" id="PTHR45655:SF13">
    <property type="entry name" value="SOLUBLE GUANYLATE CYCLASE GCY-32-RELATED"/>
    <property type="match status" value="1"/>
</dbReference>
<dbReference type="GO" id="GO:0019934">
    <property type="term" value="P:cGMP-mediated signaling"/>
    <property type="evidence" value="ECO:0007669"/>
    <property type="project" value="TreeGrafter"/>
</dbReference>
<dbReference type="KEGG" id="gtt:GUITHDRAFT_45348"/>
<evidence type="ECO:0000313" key="2">
    <source>
        <dbReference type="EMBL" id="EKX34280.1"/>
    </source>
</evidence>
<dbReference type="InterPro" id="IPR029787">
    <property type="entry name" value="Nucleotide_cyclase"/>
</dbReference>
<feature type="non-terminal residue" evidence="2">
    <location>
        <position position="1"/>
    </location>
</feature>
<evidence type="ECO:0000313" key="3">
    <source>
        <dbReference type="EnsemblProtists" id="EKX34280"/>
    </source>
</evidence>
<dbReference type="STRING" id="905079.L1IEN7"/>
<dbReference type="CDD" id="cd07302">
    <property type="entry name" value="CHD"/>
    <property type="match status" value="1"/>
</dbReference>
<dbReference type="InterPro" id="IPR001054">
    <property type="entry name" value="A/G_cyclase"/>
</dbReference>
<dbReference type="GeneID" id="17291025"/>
<reference evidence="3" key="3">
    <citation type="submission" date="2016-03" db="UniProtKB">
        <authorList>
            <consortium name="EnsemblProtists"/>
        </authorList>
    </citation>
    <scope>IDENTIFICATION</scope>
</reference>
<name>L1IEN7_GUITC</name>
<dbReference type="PROSITE" id="PS50125">
    <property type="entry name" value="GUANYLATE_CYCLASE_2"/>
    <property type="match status" value="1"/>
</dbReference>
<proteinExistence type="predicted"/>
<dbReference type="HOGENOM" id="CLU_001072_6_2_1"/>
<evidence type="ECO:0000259" key="1">
    <source>
        <dbReference type="PROSITE" id="PS50125"/>
    </source>
</evidence>
<dbReference type="Proteomes" id="UP000011087">
    <property type="component" value="Unassembled WGS sequence"/>
</dbReference>
<dbReference type="eggNOG" id="KOG1023">
    <property type="taxonomic scope" value="Eukaryota"/>
</dbReference>
<dbReference type="AlphaFoldDB" id="L1IEN7"/>
<evidence type="ECO:0000313" key="4">
    <source>
        <dbReference type="Proteomes" id="UP000011087"/>
    </source>
</evidence>
<dbReference type="Gene3D" id="3.30.70.1230">
    <property type="entry name" value="Nucleotide cyclase"/>
    <property type="match status" value="1"/>
</dbReference>
<protein>
    <recommendedName>
        <fullName evidence="1">Guanylate cyclase domain-containing protein</fullName>
    </recommendedName>
</protein>
<feature type="domain" description="Guanylate cyclase" evidence="1">
    <location>
        <begin position="1"/>
        <end position="119"/>
    </location>
</feature>
<dbReference type="GO" id="GO:0004383">
    <property type="term" value="F:guanylate cyclase activity"/>
    <property type="evidence" value="ECO:0007669"/>
    <property type="project" value="TreeGrafter"/>
</dbReference>
<gene>
    <name evidence="2" type="ORF">GUITHDRAFT_45348</name>
</gene>
<dbReference type="EMBL" id="JH993113">
    <property type="protein sequence ID" value="EKX34280.1"/>
    <property type="molecule type" value="Genomic_DNA"/>
</dbReference>
<dbReference type="EnsemblProtists" id="EKX34280">
    <property type="protein sequence ID" value="EKX34280"/>
    <property type="gene ID" value="GUITHDRAFT_45348"/>
</dbReference>
<organism evidence="2">
    <name type="scientific">Guillardia theta (strain CCMP2712)</name>
    <name type="common">Cryptophyte</name>
    <dbReference type="NCBI Taxonomy" id="905079"/>
    <lineage>
        <taxon>Eukaryota</taxon>
        <taxon>Cryptophyceae</taxon>
        <taxon>Pyrenomonadales</taxon>
        <taxon>Geminigeraceae</taxon>
        <taxon>Guillardia</taxon>
    </lineage>
</organism>
<dbReference type="GO" id="GO:0008074">
    <property type="term" value="C:guanylate cyclase complex, soluble"/>
    <property type="evidence" value="ECO:0007669"/>
    <property type="project" value="TreeGrafter"/>
</dbReference>
<dbReference type="PANTHER" id="PTHR45655">
    <property type="entry name" value="GUANYLATE CYCLASE SOLUBLE SUBUNIT BETA-2"/>
    <property type="match status" value="1"/>
</dbReference>